<dbReference type="Gene3D" id="3.80.10.10">
    <property type="entry name" value="Ribonuclease Inhibitor"/>
    <property type="match status" value="1"/>
</dbReference>
<comment type="caution">
    <text evidence="1">The sequence shown here is derived from an EMBL/GenBank/DDBJ whole genome shotgun (WGS) entry which is preliminary data.</text>
</comment>
<dbReference type="AlphaFoldDB" id="A0A9N8W3S6"/>
<keyword evidence="2" id="KW-1185">Reference proteome</keyword>
<dbReference type="Proteomes" id="UP000789342">
    <property type="component" value="Unassembled WGS sequence"/>
</dbReference>
<accession>A0A9N8W3S6</accession>
<dbReference type="InterPro" id="IPR032675">
    <property type="entry name" value="LRR_dom_sf"/>
</dbReference>
<dbReference type="EMBL" id="CAJVPV010000846">
    <property type="protein sequence ID" value="CAG8476201.1"/>
    <property type="molecule type" value="Genomic_DNA"/>
</dbReference>
<reference evidence="1" key="1">
    <citation type="submission" date="2021-06" db="EMBL/GenBank/DDBJ databases">
        <authorList>
            <person name="Kallberg Y."/>
            <person name="Tangrot J."/>
            <person name="Rosling A."/>
        </authorList>
    </citation>
    <scope>NUCLEOTIDE SEQUENCE</scope>
    <source>
        <strain evidence="1">CL551</strain>
    </source>
</reference>
<protein>
    <submittedName>
        <fullName evidence="1">6109_t:CDS:1</fullName>
    </submittedName>
</protein>
<evidence type="ECO:0000313" key="1">
    <source>
        <dbReference type="EMBL" id="CAG8476201.1"/>
    </source>
</evidence>
<organism evidence="1 2">
    <name type="scientific">Acaulospora morrowiae</name>
    <dbReference type="NCBI Taxonomy" id="94023"/>
    <lineage>
        <taxon>Eukaryota</taxon>
        <taxon>Fungi</taxon>
        <taxon>Fungi incertae sedis</taxon>
        <taxon>Mucoromycota</taxon>
        <taxon>Glomeromycotina</taxon>
        <taxon>Glomeromycetes</taxon>
        <taxon>Diversisporales</taxon>
        <taxon>Acaulosporaceae</taxon>
        <taxon>Acaulospora</taxon>
    </lineage>
</organism>
<evidence type="ECO:0000313" key="2">
    <source>
        <dbReference type="Proteomes" id="UP000789342"/>
    </source>
</evidence>
<gene>
    <name evidence="1" type="ORF">AMORRO_LOCUS2085</name>
</gene>
<sequence>MTSPLPADCLREIFEIFQDDMFTLHSCILVNRLWCEVAAPLFWRKTVNLRLAGDQTIGSLFRTWISCLPEGSKRTLSDHGIIITSPTTHPPLFDYPGFCRSLSYGDVLTIINTAIGQRQIGGSRNLYNKHLIKQELFKVFVSHCPTIDFLDISESTQFDLPLPYFPGAEICFSKLRKLHCNSSTPPWMFYRMAQICRNLETLVCMHTPIDNDGLATLIEVQCNLQRLEFHTRTEICGQKPCPSIERALRSCTDSLVHLSLRGDYMNIPAAAISEFDNLKILDLHFSGNINKEILENLEFNAFPQLEVLRMGGNLAPLEMIQRLIRRTGGNLKVVSLYGWDIPKEEIVRKFNNDIIPKFCPKLQCLTTWCTEKNFKDIESILCACPHLEALSLRSLPIDGYGIWSQVDGDPLFQLLANKAPENFSKLRIGGEWSFGPQALATFLSIRKIKEKSFTLCVCDCYDEADALIEVTPKHDEVINNYRECGILKYKYEFEFIGEFD</sequence>
<name>A0A9N8W3S6_9GLOM</name>
<dbReference type="PANTHER" id="PTHR38926:SF72">
    <property type="entry name" value="IM:7136021-RELATED"/>
    <property type="match status" value="1"/>
</dbReference>
<dbReference type="SUPFAM" id="SSF52047">
    <property type="entry name" value="RNI-like"/>
    <property type="match status" value="1"/>
</dbReference>
<proteinExistence type="predicted"/>
<dbReference type="OrthoDB" id="2347843at2759"/>
<dbReference type="PANTHER" id="PTHR38926">
    <property type="entry name" value="F-BOX DOMAIN CONTAINING PROTEIN, EXPRESSED"/>
    <property type="match status" value="1"/>
</dbReference>